<organism evidence="5 7">
    <name type="scientific">Collinsella aerofaciens</name>
    <dbReference type="NCBI Taxonomy" id="74426"/>
    <lineage>
        <taxon>Bacteria</taxon>
        <taxon>Bacillati</taxon>
        <taxon>Actinomycetota</taxon>
        <taxon>Coriobacteriia</taxon>
        <taxon>Coriobacteriales</taxon>
        <taxon>Coriobacteriaceae</taxon>
        <taxon>Collinsella</taxon>
    </lineage>
</organism>
<dbReference type="PROSITE" id="PS50801">
    <property type="entry name" value="STAS"/>
    <property type="match status" value="1"/>
</dbReference>
<dbReference type="Proteomes" id="UP000225608">
    <property type="component" value="Chromosome"/>
</dbReference>
<dbReference type="Proteomes" id="UP000095468">
    <property type="component" value="Unassembled WGS sequence"/>
</dbReference>
<reference evidence="5 7" key="1">
    <citation type="submission" date="2015-09" db="EMBL/GenBank/DDBJ databases">
        <authorList>
            <consortium name="Pathogen Informatics"/>
        </authorList>
    </citation>
    <scope>NUCLEOTIDE SEQUENCE [LARGE SCALE GENOMIC DNA]</scope>
    <source>
        <strain evidence="5 7">2789STDY5608823</strain>
    </source>
</reference>
<protein>
    <recommendedName>
        <fullName evidence="2">Anti-sigma factor antagonist</fullName>
    </recommendedName>
</protein>
<feature type="domain" description="STAS" evidence="3">
    <location>
        <begin position="1"/>
        <end position="106"/>
    </location>
</feature>
<dbReference type="InterPro" id="IPR036513">
    <property type="entry name" value="STAS_dom_sf"/>
</dbReference>
<dbReference type="EMBL" id="CP024160">
    <property type="protein sequence ID" value="ATP53230.1"/>
    <property type="molecule type" value="Genomic_DNA"/>
</dbReference>
<evidence type="ECO:0000313" key="6">
    <source>
        <dbReference type="EMBL" id="MDB1839805.1"/>
    </source>
</evidence>
<accession>A0A174EBK2</accession>
<evidence type="ECO:0000256" key="1">
    <source>
        <dbReference type="ARBA" id="ARBA00009013"/>
    </source>
</evidence>
<proteinExistence type="inferred from homology"/>
<dbReference type="InterPro" id="IPR002645">
    <property type="entry name" value="STAS_dom"/>
</dbReference>
<evidence type="ECO:0000313" key="7">
    <source>
        <dbReference type="Proteomes" id="UP000095468"/>
    </source>
</evidence>
<dbReference type="GO" id="GO:0043856">
    <property type="term" value="F:anti-sigma factor antagonist activity"/>
    <property type="evidence" value="ECO:0007669"/>
    <property type="project" value="InterPro"/>
</dbReference>
<evidence type="ECO:0000313" key="4">
    <source>
        <dbReference type="EMBL" id="ATP53230.1"/>
    </source>
</evidence>
<dbReference type="NCBIfam" id="TIGR00377">
    <property type="entry name" value="ant_ant_sig"/>
    <property type="match status" value="1"/>
</dbReference>
<dbReference type="Pfam" id="PF13581">
    <property type="entry name" value="HATPase_c_2"/>
    <property type="match status" value="1"/>
</dbReference>
<evidence type="ECO:0000313" key="8">
    <source>
        <dbReference type="Proteomes" id="UP000225608"/>
    </source>
</evidence>
<evidence type="ECO:0000259" key="3">
    <source>
        <dbReference type="PROSITE" id="PS50801"/>
    </source>
</evidence>
<dbReference type="PANTHER" id="PTHR33495">
    <property type="entry name" value="ANTI-SIGMA FACTOR ANTAGONIST TM_1081-RELATED-RELATED"/>
    <property type="match status" value="1"/>
</dbReference>
<evidence type="ECO:0000256" key="2">
    <source>
        <dbReference type="RuleBase" id="RU003749"/>
    </source>
</evidence>
<reference evidence="6" key="3">
    <citation type="submission" date="2023-01" db="EMBL/GenBank/DDBJ databases">
        <title>Human gut microbiome strain richness.</title>
        <authorList>
            <person name="Chen-Liaw A."/>
        </authorList>
    </citation>
    <scope>NUCLEOTIDE SEQUENCE</scope>
    <source>
        <strain evidence="6">D54st1_D6_D54t1_190329</strain>
    </source>
</reference>
<dbReference type="InterPro" id="IPR003658">
    <property type="entry name" value="Anti-sigma_ant"/>
</dbReference>
<gene>
    <name evidence="5" type="primary">rsbV_2</name>
    <name evidence="4" type="ORF">CSV91_00935</name>
    <name evidence="5" type="ORF">ERS852381_01425</name>
    <name evidence="6" type="ORF">PMW86_09415</name>
</gene>
<dbReference type="RefSeq" id="WP_055286928.1">
    <property type="nucleotide sequence ID" value="NZ_CAXYLS010000017.1"/>
</dbReference>
<dbReference type="KEGG" id="caer:CSV91_00935"/>
<dbReference type="EMBL" id="CYYP01000012">
    <property type="protein sequence ID" value="CUO35033.1"/>
    <property type="molecule type" value="Genomic_DNA"/>
</dbReference>
<dbReference type="Gene3D" id="3.30.750.24">
    <property type="entry name" value="STAS domain"/>
    <property type="match status" value="1"/>
</dbReference>
<sequence>MNEWNDIAVLTPPGDIDIATVPALRRRLDALIGRGVRRVVINCQAVSFIDSTGLAFLLTRARELMRREGLLSLVNASGEVVRFLEIARLVDILHVAGPARESIPAIPVGELPRWSKSVEVRQGIENLPYYRHRIAELLESLPLRRDERYDVALASGEALGNAYDHAGGIGCVLTVQAYGDRVVVEVLDRGAGYSIDETSEPVASEERGRGIKLMRMLVDNVEVARRTDGAGTRVQMVKLFSGALESCA</sequence>
<dbReference type="CDD" id="cd07043">
    <property type="entry name" value="STAS_anti-anti-sigma_factors"/>
    <property type="match status" value="1"/>
</dbReference>
<dbReference type="SUPFAM" id="SSF52091">
    <property type="entry name" value="SpoIIaa-like"/>
    <property type="match status" value="1"/>
</dbReference>
<dbReference type="Pfam" id="PF01740">
    <property type="entry name" value="STAS"/>
    <property type="match status" value="1"/>
</dbReference>
<dbReference type="Proteomes" id="UP001212741">
    <property type="component" value="Unassembled WGS sequence"/>
</dbReference>
<dbReference type="CDD" id="cd16936">
    <property type="entry name" value="HATPase_RsbW-like"/>
    <property type="match status" value="1"/>
</dbReference>
<dbReference type="SUPFAM" id="SSF55874">
    <property type="entry name" value="ATPase domain of HSP90 chaperone/DNA topoisomerase II/histidine kinase"/>
    <property type="match status" value="1"/>
</dbReference>
<dbReference type="EMBL" id="JAQLEC010000053">
    <property type="protein sequence ID" value="MDB1839805.1"/>
    <property type="molecule type" value="Genomic_DNA"/>
</dbReference>
<name>A0A174EBK2_9ACTN</name>
<dbReference type="InterPro" id="IPR003594">
    <property type="entry name" value="HATPase_dom"/>
</dbReference>
<dbReference type="Gene3D" id="3.30.565.10">
    <property type="entry name" value="Histidine kinase-like ATPase, C-terminal domain"/>
    <property type="match status" value="1"/>
</dbReference>
<evidence type="ECO:0000313" key="5">
    <source>
        <dbReference type="EMBL" id="CUO35033.1"/>
    </source>
</evidence>
<dbReference type="InterPro" id="IPR036890">
    <property type="entry name" value="HATPase_C_sf"/>
</dbReference>
<reference evidence="4 8" key="2">
    <citation type="submission" date="2017-10" db="EMBL/GenBank/DDBJ databases">
        <title>Complete genome sequence of Collinsella aerofaciens isolated from the gut of a healthy adult Indian.</title>
        <authorList>
            <person name="Bag S."/>
            <person name="Ghosh T.S."/>
            <person name="Das B."/>
        </authorList>
    </citation>
    <scope>NUCLEOTIDE SEQUENCE [LARGE SCALE GENOMIC DNA]</scope>
    <source>
        <strain evidence="4">Indica</strain>
        <strain evidence="8">indica</strain>
    </source>
</reference>
<dbReference type="AlphaFoldDB" id="A0A174EBK2"/>
<comment type="similarity">
    <text evidence="1 2">Belongs to the anti-sigma-factor antagonist family.</text>
</comment>